<name>A0ABR3IZR7_9AGAR</name>
<dbReference type="EC" id="3.1.1.-" evidence="3"/>
<accession>A0ABR3IZR7</accession>
<sequence length="541" mass="58807">MRLQRLKGLLVTALVHVVGALSVDIPSVPVVNLGYAQYQGRYNATTNIAEYIGLRFAAPPTGIWRWMPPQAPAPVHGIQLATEHPPRCIAAKAPPAAERNIYRDVVKRAPTQQSEDCLFLSVYYPGRTPPKDPLPVIVWIHGGAYVLGSSEGFNGGNIVETSGHDVVVVTIQYRLGIFGFLSSGKIKTSGAPNAGLLDQQFALRWVQKHIGKFGGDPSKVTIWGESAGGGSVLMHLIANDGKTSPPLFRAAIAGSPCLLPQYQFNHPIVESVYDSVVAQAGCASSGNTLTCLRSADVQLLDAANSNISAGSFIGTYIALPVVDGSFIKQRPSVAFKQGNVNKAKLLTFTNANETQRESIPENMDAAYWALNTFPLFSNAEAITAAKIYAGLGSPARQVSIMVSEITFQCPVLSTLTAFPDAYKGVFAVPPALHGMDLAFYFKDSSMFRFFQRPEYNNPVFANAFTRAFTNFAKTLDPNPTPGTPDAALVPRWESYANNRMEMVFNMTEEGRPNIKAEKINGMLVNRCAFWNDRRILELTAQ</sequence>
<keyword evidence="2 3" id="KW-0378">Hydrolase</keyword>
<evidence type="ECO:0000256" key="1">
    <source>
        <dbReference type="ARBA" id="ARBA00005964"/>
    </source>
</evidence>
<evidence type="ECO:0000256" key="2">
    <source>
        <dbReference type="ARBA" id="ARBA00022801"/>
    </source>
</evidence>
<evidence type="ECO:0000313" key="6">
    <source>
        <dbReference type="Proteomes" id="UP001556367"/>
    </source>
</evidence>
<dbReference type="InterPro" id="IPR050309">
    <property type="entry name" value="Type-B_Carboxylest/Lipase"/>
</dbReference>
<feature type="chain" id="PRO_5044995258" description="Carboxylic ester hydrolase" evidence="3">
    <location>
        <begin position="21"/>
        <end position="541"/>
    </location>
</feature>
<dbReference type="InterPro" id="IPR019826">
    <property type="entry name" value="Carboxylesterase_B_AS"/>
</dbReference>
<dbReference type="InterPro" id="IPR002018">
    <property type="entry name" value="CarbesteraseB"/>
</dbReference>
<dbReference type="Pfam" id="PF00135">
    <property type="entry name" value="COesterase"/>
    <property type="match status" value="1"/>
</dbReference>
<dbReference type="PANTHER" id="PTHR11559">
    <property type="entry name" value="CARBOXYLESTERASE"/>
    <property type="match status" value="1"/>
</dbReference>
<dbReference type="SUPFAM" id="SSF53474">
    <property type="entry name" value="alpha/beta-Hydrolases"/>
    <property type="match status" value="1"/>
</dbReference>
<protein>
    <recommendedName>
        <fullName evidence="3">Carboxylic ester hydrolase</fullName>
        <ecNumber evidence="3">3.1.1.-</ecNumber>
    </recommendedName>
</protein>
<feature type="domain" description="Carboxylesterase type B" evidence="4">
    <location>
        <begin position="28"/>
        <end position="530"/>
    </location>
</feature>
<dbReference type="InterPro" id="IPR029058">
    <property type="entry name" value="AB_hydrolase_fold"/>
</dbReference>
<evidence type="ECO:0000313" key="5">
    <source>
        <dbReference type="EMBL" id="KAL0948801.1"/>
    </source>
</evidence>
<dbReference type="Gene3D" id="3.40.50.1820">
    <property type="entry name" value="alpha/beta hydrolase"/>
    <property type="match status" value="1"/>
</dbReference>
<dbReference type="PROSITE" id="PS00122">
    <property type="entry name" value="CARBOXYLESTERASE_B_1"/>
    <property type="match status" value="1"/>
</dbReference>
<dbReference type="InterPro" id="IPR019819">
    <property type="entry name" value="Carboxylesterase_B_CS"/>
</dbReference>
<organism evidence="5 6">
    <name type="scientific">Hohenbuehelia grisea</name>
    <dbReference type="NCBI Taxonomy" id="104357"/>
    <lineage>
        <taxon>Eukaryota</taxon>
        <taxon>Fungi</taxon>
        <taxon>Dikarya</taxon>
        <taxon>Basidiomycota</taxon>
        <taxon>Agaricomycotina</taxon>
        <taxon>Agaricomycetes</taxon>
        <taxon>Agaricomycetidae</taxon>
        <taxon>Agaricales</taxon>
        <taxon>Pleurotineae</taxon>
        <taxon>Pleurotaceae</taxon>
        <taxon>Hohenbuehelia</taxon>
    </lineage>
</organism>
<reference evidence="6" key="1">
    <citation type="submission" date="2024-06" db="EMBL/GenBank/DDBJ databases">
        <title>Multi-omics analyses provide insights into the biosynthesis of the anticancer antibiotic pleurotin in Hohenbuehelia grisea.</title>
        <authorList>
            <person name="Weaver J.A."/>
            <person name="Alberti F."/>
        </authorList>
    </citation>
    <scope>NUCLEOTIDE SEQUENCE [LARGE SCALE GENOMIC DNA]</scope>
    <source>
        <strain evidence="6">T-177</strain>
    </source>
</reference>
<proteinExistence type="inferred from homology"/>
<evidence type="ECO:0000256" key="3">
    <source>
        <dbReference type="RuleBase" id="RU361235"/>
    </source>
</evidence>
<dbReference type="EMBL" id="JASNQZ010000012">
    <property type="protein sequence ID" value="KAL0948801.1"/>
    <property type="molecule type" value="Genomic_DNA"/>
</dbReference>
<gene>
    <name evidence="5" type="ORF">HGRIS_008931</name>
</gene>
<comment type="similarity">
    <text evidence="1 3">Belongs to the type-B carboxylesterase/lipase family.</text>
</comment>
<keyword evidence="3" id="KW-0732">Signal</keyword>
<keyword evidence="6" id="KW-1185">Reference proteome</keyword>
<dbReference type="PROSITE" id="PS00941">
    <property type="entry name" value="CARBOXYLESTERASE_B_2"/>
    <property type="match status" value="1"/>
</dbReference>
<dbReference type="Proteomes" id="UP001556367">
    <property type="component" value="Unassembled WGS sequence"/>
</dbReference>
<comment type="caution">
    <text evidence="5">The sequence shown here is derived from an EMBL/GenBank/DDBJ whole genome shotgun (WGS) entry which is preliminary data.</text>
</comment>
<feature type="signal peptide" evidence="3">
    <location>
        <begin position="1"/>
        <end position="20"/>
    </location>
</feature>
<evidence type="ECO:0000259" key="4">
    <source>
        <dbReference type="Pfam" id="PF00135"/>
    </source>
</evidence>